<dbReference type="OrthoDB" id="95460at2"/>
<dbReference type="GO" id="GO:0030295">
    <property type="term" value="F:protein kinase activator activity"/>
    <property type="evidence" value="ECO:0007669"/>
    <property type="project" value="TreeGrafter"/>
</dbReference>
<sequence>MALADLIPNAGVSIDLGASSRKQALQAMSELAAGLTGQASRTIFDAVLQRERLGSTGVGQGVAIPHARLSGVDEVVGVFARLRTPVDFESIDGRPADLIFMLLAPENAGAEHLKALARVSRLLRREDVRQRLRAAPNTDAVHAVLAGEPASDAA</sequence>
<dbReference type="PANTHER" id="PTHR47738:SF1">
    <property type="entry name" value="NITROGEN REGULATORY PROTEIN"/>
    <property type="match status" value="1"/>
</dbReference>
<evidence type="ECO:0000256" key="1">
    <source>
        <dbReference type="ARBA" id="ARBA00004496"/>
    </source>
</evidence>
<gene>
    <name evidence="4" type="ORF">C7435_2287</name>
</gene>
<dbReference type="NCBIfam" id="TIGR01419">
    <property type="entry name" value="nitro_reg_IIA"/>
    <property type="match status" value="1"/>
</dbReference>
<comment type="caution">
    <text evidence="4">The sequence shown here is derived from an EMBL/GenBank/DDBJ whole genome shotgun (WGS) entry which is preliminary data.</text>
</comment>
<dbReference type="AlphaFoldDB" id="A0A495D2P8"/>
<evidence type="ECO:0000313" key="4">
    <source>
        <dbReference type="EMBL" id="RKQ96036.1"/>
    </source>
</evidence>
<organism evidence="4 5">
    <name type="scientific">Maricaulis maris</name>
    <dbReference type="NCBI Taxonomy" id="74318"/>
    <lineage>
        <taxon>Bacteria</taxon>
        <taxon>Pseudomonadati</taxon>
        <taxon>Pseudomonadota</taxon>
        <taxon>Alphaproteobacteria</taxon>
        <taxon>Maricaulales</taxon>
        <taxon>Maricaulaceae</taxon>
        <taxon>Maricaulis</taxon>
    </lineage>
</organism>
<dbReference type="Proteomes" id="UP000273675">
    <property type="component" value="Unassembled WGS sequence"/>
</dbReference>
<dbReference type="GO" id="GO:0009401">
    <property type="term" value="P:phosphoenolpyruvate-dependent sugar phosphotransferase system"/>
    <property type="evidence" value="ECO:0007669"/>
    <property type="project" value="InterPro"/>
</dbReference>
<evidence type="ECO:0000256" key="2">
    <source>
        <dbReference type="ARBA" id="ARBA00022679"/>
    </source>
</evidence>
<dbReference type="InterPro" id="IPR016152">
    <property type="entry name" value="PTrfase/Anion_transptr"/>
</dbReference>
<accession>A0A495D2P8</accession>
<evidence type="ECO:0000313" key="5">
    <source>
        <dbReference type="Proteomes" id="UP000273675"/>
    </source>
</evidence>
<dbReference type="PANTHER" id="PTHR47738">
    <property type="entry name" value="PTS SYSTEM FRUCTOSE-LIKE EIIA COMPONENT-RELATED"/>
    <property type="match status" value="1"/>
</dbReference>
<dbReference type="PROSITE" id="PS51094">
    <property type="entry name" value="PTS_EIIA_TYPE_2"/>
    <property type="match status" value="1"/>
</dbReference>
<dbReference type="RefSeq" id="WP_075191414.1">
    <property type="nucleotide sequence ID" value="NZ_RBIM01000005.1"/>
</dbReference>
<dbReference type="GO" id="GO:0005737">
    <property type="term" value="C:cytoplasm"/>
    <property type="evidence" value="ECO:0007669"/>
    <property type="project" value="UniProtKB-SubCell"/>
</dbReference>
<feature type="domain" description="PTS EIIA type-2" evidence="3">
    <location>
        <begin position="5"/>
        <end position="148"/>
    </location>
</feature>
<dbReference type="Pfam" id="PF00359">
    <property type="entry name" value="PTS_EIIA_2"/>
    <property type="match status" value="1"/>
</dbReference>
<dbReference type="CDD" id="cd00211">
    <property type="entry name" value="PTS_IIA_fru"/>
    <property type="match status" value="1"/>
</dbReference>
<protein>
    <submittedName>
        <fullName evidence="4">Phosphotransferase IIA-like nitrogen-regulatory protein PtsN</fullName>
    </submittedName>
</protein>
<dbReference type="Gene3D" id="3.40.930.10">
    <property type="entry name" value="Mannitol-specific EII, Chain A"/>
    <property type="match status" value="1"/>
</dbReference>
<dbReference type="PROSITE" id="PS00372">
    <property type="entry name" value="PTS_EIIA_TYPE_2_HIS"/>
    <property type="match status" value="1"/>
</dbReference>
<comment type="subcellular location">
    <subcellularLocation>
        <location evidence="1">Cytoplasm</location>
    </subcellularLocation>
</comment>
<dbReference type="InterPro" id="IPR006320">
    <property type="entry name" value="PTS_Nitro_regul"/>
</dbReference>
<evidence type="ECO:0000259" key="3">
    <source>
        <dbReference type="PROSITE" id="PS51094"/>
    </source>
</evidence>
<dbReference type="SUPFAM" id="SSF55804">
    <property type="entry name" value="Phoshotransferase/anion transport protein"/>
    <property type="match status" value="1"/>
</dbReference>
<dbReference type="FunFam" id="3.40.930.10:FF:000009">
    <property type="entry name" value="PTS system, fructose specific IIABC component"/>
    <property type="match status" value="1"/>
</dbReference>
<proteinExistence type="predicted"/>
<reference evidence="4 5" key="1">
    <citation type="submission" date="2018-10" db="EMBL/GenBank/DDBJ databases">
        <title>Genomic Encyclopedia of Type Strains, Phase IV (KMG-IV): sequencing the most valuable type-strain genomes for metagenomic binning, comparative biology and taxonomic classification.</title>
        <authorList>
            <person name="Goeker M."/>
        </authorList>
    </citation>
    <scope>NUCLEOTIDE SEQUENCE [LARGE SCALE GENOMIC DNA]</scope>
    <source>
        <strain evidence="4 5">DSM 4734</strain>
    </source>
</reference>
<name>A0A495D2P8_9PROT</name>
<dbReference type="InterPro" id="IPR051541">
    <property type="entry name" value="PTS_SugarTrans_NitroReg"/>
</dbReference>
<dbReference type="InterPro" id="IPR002178">
    <property type="entry name" value="PTS_EIIA_type-2_dom"/>
</dbReference>
<dbReference type="GO" id="GO:0008982">
    <property type="term" value="F:protein-N(PI)-phosphohistidine-sugar phosphotransferase activity"/>
    <property type="evidence" value="ECO:0007669"/>
    <property type="project" value="InterPro"/>
</dbReference>
<dbReference type="EMBL" id="RBIM01000005">
    <property type="protein sequence ID" value="RKQ96036.1"/>
    <property type="molecule type" value="Genomic_DNA"/>
</dbReference>
<keyword evidence="2 4" id="KW-0808">Transferase</keyword>